<sequence>MIMKGPVKLIVILLLWFGLQTACHACGGTALTSIGTATAPPIVAQASLGDGGDFLGGMVLGLVGVLTATHASAIAGTVATGLLSLSATPPGLAVVIAAIGLTAAVYGMALAFPSLMHASVVQSIKASIAEKLR</sequence>
<evidence type="ECO:0000256" key="1">
    <source>
        <dbReference type="SAM" id="Phobius"/>
    </source>
</evidence>
<dbReference type="RefSeq" id="WP_191629113.1">
    <property type="nucleotide sequence ID" value="NZ_CABPRZ010000015.1"/>
</dbReference>
<feature type="transmembrane region" description="Helical" evidence="1">
    <location>
        <begin position="92"/>
        <end position="112"/>
    </location>
</feature>
<keyword evidence="2" id="KW-0732">Signal</keyword>
<evidence type="ECO:0000256" key="2">
    <source>
        <dbReference type="SAM" id="SignalP"/>
    </source>
</evidence>
<organism evidence="3 4">
    <name type="scientific">Pandoraea terrae</name>
    <dbReference type="NCBI Taxonomy" id="1537710"/>
    <lineage>
        <taxon>Bacteria</taxon>
        <taxon>Pseudomonadati</taxon>
        <taxon>Pseudomonadota</taxon>
        <taxon>Betaproteobacteria</taxon>
        <taxon>Burkholderiales</taxon>
        <taxon>Burkholderiaceae</taxon>
        <taxon>Pandoraea</taxon>
    </lineage>
</organism>
<dbReference type="AlphaFoldDB" id="A0A5E4X3V6"/>
<feature type="signal peptide" evidence="2">
    <location>
        <begin position="1"/>
        <end position="25"/>
    </location>
</feature>
<keyword evidence="4" id="KW-1185">Reference proteome</keyword>
<dbReference type="EMBL" id="CABPRZ010000015">
    <property type="protein sequence ID" value="VVE30928.1"/>
    <property type="molecule type" value="Genomic_DNA"/>
</dbReference>
<proteinExistence type="predicted"/>
<evidence type="ECO:0000313" key="4">
    <source>
        <dbReference type="Proteomes" id="UP000414233"/>
    </source>
</evidence>
<gene>
    <name evidence="3" type="ORF">PTE30175_03549</name>
</gene>
<feature type="chain" id="PRO_5022754011" evidence="2">
    <location>
        <begin position="26"/>
        <end position="133"/>
    </location>
</feature>
<keyword evidence="1" id="KW-0472">Membrane</keyword>
<name>A0A5E4X3V6_9BURK</name>
<reference evidence="3 4" key="1">
    <citation type="submission" date="2019-08" db="EMBL/GenBank/DDBJ databases">
        <authorList>
            <person name="Peeters C."/>
        </authorList>
    </citation>
    <scope>NUCLEOTIDE SEQUENCE [LARGE SCALE GENOMIC DNA]</scope>
    <source>
        <strain evidence="3 4">LMG 30175</strain>
    </source>
</reference>
<evidence type="ECO:0000313" key="3">
    <source>
        <dbReference type="EMBL" id="VVE30928.1"/>
    </source>
</evidence>
<keyword evidence="1" id="KW-0812">Transmembrane</keyword>
<protein>
    <submittedName>
        <fullName evidence="3">Uncharacterized protein</fullName>
    </submittedName>
</protein>
<accession>A0A5E4X3V6</accession>
<keyword evidence="1" id="KW-1133">Transmembrane helix</keyword>
<feature type="transmembrane region" description="Helical" evidence="1">
    <location>
        <begin position="58"/>
        <end position="85"/>
    </location>
</feature>
<dbReference type="Proteomes" id="UP000414233">
    <property type="component" value="Unassembled WGS sequence"/>
</dbReference>